<dbReference type="InParanoid" id="A0A1B1AL82"/>
<dbReference type="RefSeq" id="WP_066773289.1">
    <property type="nucleotide sequence ID" value="NZ_CP013244.1"/>
</dbReference>
<dbReference type="AlphaFoldDB" id="A0A1B1AL82"/>
<feature type="region of interest" description="Disordered" evidence="1">
    <location>
        <begin position="124"/>
        <end position="147"/>
    </location>
</feature>
<evidence type="ECO:0008006" key="4">
    <source>
        <dbReference type="Google" id="ProtNLM"/>
    </source>
</evidence>
<dbReference type="EMBL" id="CP013244">
    <property type="protein sequence ID" value="ANP47338.1"/>
    <property type="molecule type" value="Genomic_DNA"/>
</dbReference>
<evidence type="ECO:0000313" key="2">
    <source>
        <dbReference type="EMBL" id="ANP47338.1"/>
    </source>
</evidence>
<reference evidence="2 3" key="1">
    <citation type="submission" date="2015-11" db="EMBL/GenBank/DDBJ databases">
        <title>Whole-Genome Sequence of Candidatus Oderbacter manganicum from the National Park Lower Oder Valley, Germany.</title>
        <authorList>
            <person name="Braun B."/>
            <person name="Liere K."/>
            <person name="Szewzyk U."/>
        </authorList>
    </citation>
    <scope>NUCLEOTIDE SEQUENCE [LARGE SCALE GENOMIC DNA]</scope>
    <source>
        <strain evidence="2 3">OTSz_A_272</strain>
    </source>
</reference>
<keyword evidence="3" id="KW-1185">Reference proteome</keyword>
<dbReference type="KEGG" id="cbot:ATE48_16145"/>
<accession>A0A1B1AL82</accession>
<proteinExistence type="predicted"/>
<gene>
    <name evidence="2" type="ORF">ATE48_16145</name>
</gene>
<evidence type="ECO:0000256" key="1">
    <source>
        <dbReference type="SAM" id="MobiDB-lite"/>
    </source>
</evidence>
<dbReference type="OrthoDB" id="7632623at2"/>
<protein>
    <recommendedName>
        <fullName evidence="4">Flagellar basal-body protein FlbY</fullName>
    </recommendedName>
</protein>
<name>A0A1B1AL82_9PROT</name>
<evidence type="ECO:0000313" key="3">
    <source>
        <dbReference type="Proteomes" id="UP000092498"/>
    </source>
</evidence>
<dbReference type="STRING" id="1759059.ATE48_16145"/>
<organism evidence="2 3">
    <name type="scientific">Candidatus Viadribacter manganicus</name>
    <dbReference type="NCBI Taxonomy" id="1759059"/>
    <lineage>
        <taxon>Bacteria</taxon>
        <taxon>Pseudomonadati</taxon>
        <taxon>Pseudomonadota</taxon>
        <taxon>Alphaproteobacteria</taxon>
        <taxon>Hyphomonadales</taxon>
        <taxon>Hyphomonadaceae</taxon>
        <taxon>Candidatus Viadribacter</taxon>
    </lineage>
</organism>
<sequence length="147" mass="16027">MALIADDAEHRAEQLLLMTERLAELAAADTRRIEARQPLVEGSDADERNRLANAYRLELARIKQDITLIQDAPPALLDRLRRSTVTLHETLAAHELALNAVKVVSEGLVHAMAEEVVRQRGDGANYSSQGALSTRGGPSPTVLDRSA</sequence>
<dbReference type="Proteomes" id="UP000092498">
    <property type="component" value="Chromosome"/>
</dbReference>